<evidence type="ECO:0000256" key="3">
    <source>
        <dbReference type="ARBA" id="ARBA00022475"/>
    </source>
</evidence>
<dbReference type="InterPro" id="IPR000515">
    <property type="entry name" value="MetI-like"/>
</dbReference>
<dbReference type="InterPro" id="IPR025966">
    <property type="entry name" value="OppC_N"/>
</dbReference>
<feature type="transmembrane region" description="Helical" evidence="7">
    <location>
        <begin position="149"/>
        <end position="169"/>
    </location>
</feature>
<name>A0ABV3DIH7_9ACTN</name>
<keyword evidence="3" id="KW-1003">Cell membrane</keyword>
<accession>A0ABV3DIH7</accession>
<keyword evidence="6 7" id="KW-0472">Membrane</keyword>
<keyword evidence="5 7" id="KW-1133">Transmembrane helix</keyword>
<evidence type="ECO:0000313" key="9">
    <source>
        <dbReference type="EMBL" id="MEU8134719.1"/>
    </source>
</evidence>
<comment type="subcellular location">
    <subcellularLocation>
        <location evidence="1 7">Cell membrane</location>
        <topology evidence="1 7">Multi-pass membrane protein</topology>
    </subcellularLocation>
</comment>
<evidence type="ECO:0000256" key="4">
    <source>
        <dbReference type="ARBA" id="ARBA00022692"/>
    </source>
</evidence>
<dbReference type="RefSeq" id="WP_358353617.1">
    <property type="nucleotide sequence ID" value="NZ_JBEZFP010000030.1"/>
</dbReference>
<evidence type="ECO:0000256" key="6">
    <source>
        <dbReference type="ARBA" id="ARBA00023136"/>
    </source>
</evidence>
<feature type="domain" description="ABC transmembrane type-1" evidence="8">
    <location>
        <begin position="110"/>
        <end position="300"/>
    </location>
</feature>
<dbReference type="Pfam" id="PF00528">
    <property type="entry name" value="BPD_transp_1"/>
    <property type="match status" value="1"/>
</dbReference>
<dbReference type="PANTHER" id="PTHR43386">
    <property type="entry name" value="OLIGOPEPTIDE TRANSPORT SYSTEM PERMEASE PROTEIN APPC"/>
    <property type="match status" value="1"/>
</dbReference>
<reference evidence="9 10" key="1">
    <citation type="submission" date="2024-06" db="EMBL/GenBank/DDBJ databases">
        <title>The Natural Products Discovery Center: Release of the First 8490 Sequenced Strains for Exploring Actinobacteria Biosynthetic Diversity.</title>
        <authorList>
            <person name="Kalkreuter E."/>
            <person name="Kautsar S.A."/>
            <person name="Yang D."/>
            <person name="Bader C.D."/>
            <person name="Teijaro C.N."/>
            <person name="Fluegel L."/>
            <person name="Davis C.M."/>
            <person name="Simpson J.R."/>
            <person name="Lauterbach L."/>
            <person name="Steele A.D."/>
            <person name="Gui C."/>
            <person name="Meng S."/>
            <person name="Li G."/>
            <person name="Viehrig K."/>
            <person name="Ye F."/>
            <person name="Su P."/>
            <person name="Kiefer A.F."/>
            <person name="Nichols A."/>
            <person name="Cepeda A.J."/>
            <person name="Yan W."/>
            <person name="Fan B."/>
            <person name="Jiang Y."/>
            <person name="Adhikari A."/>
            <person name="Zheng C.-J."/>
            <person name="Schuster L."/>
            <person name="Cowan T.M."/>
            <person name="Smanski M.J."/>
            <person name="Chevrette M.G."/>
            <person name="De Carvalho L.P.S."/>
            <person name="Shen B."/>
        </authorList>
    </citation>
    <scope>NUCLEOTIDE SEQUENCE [LARGE SCALE GENOMIC DNA]</scope>
    <source>
        <strain evidence="9 10">NPDC048946</strain>
    </source>
</reference>
<dbReference type="EMBL" id="JBEZFP010000030">
    <property type="protein sequence ID" value="MEU8134719.1"/>
    <property type="molecule type" value="Genomic_DNA"/>
</dbReference>
<evidence type="ECO:0000313" key="10">
    <source>
        <dbReference type="Proteomes" id="UP001551482"/>
    </source>
</evidence>
<protein>
    <submittedName>
        <fullName evidence="9">ABC transporter permease</fullName>
    </submittedName>
</protein>
<dbReference type="PROSITE" id="PS50928">
    <property type="entry name" value="ABC_TM1"/>
    <property type="match status" value="1"/>
</dbReference>
<feature type="transmembrane region" description="Helical" evidence="7">
    <location>
        <begin position="114"/>
        <end position="137"/>
    </location>
</feature>
<dbReference type="Pfam" id="PF12911">
    <property type="entry name" value="OppC_N"/>
    <property type="match status" value="1"/>
</dbReference>
<feature type="transmembrane region" description="Helical" evidence="7">
    <location>
        <begin position="46"/>
        <end position="67"/>
    </location>
</feature>
<feature type="transmembrane region" description="Helical" evidence="7">
    <location>
        <begin position="232"/>
        <end position="255"/>
    </location>
</feature>
<feature type="transmembrane region" description="Helical" evidence="7">
    <location>
        <begin position="282"/>
        <end position="303"/>
    </location>
</feature>
<dbReference type="PANTHER" id="PTHR43386:SF6">
    <property type="entry name" value="ABC TRANSPORTER PERMEASE PROTEIN"/>
    <property type="match status" value="1"/>
</dbReference>
<dbReference type="InterPro" id="IPR035906">
    <property type="entry name" value="MetI-like_sf"/>
</dbReference>
<proteinExistence type="inferred from homology"/>
<evidence type="ECO:0000259" key="8">
    <source>
        <dbReference type="PROSITE" id="PS50928"/>
    </source>
</evidence>
<comment type="caution">
    <text evidence="9">The sequence shown here is derived from an EMBL/GenBank/DDBJ whole genome shotgun (WGS) entry which is preliminary data.</text>
</comment>
<keyword evidence="10" id="KW-1185">Reference proteome</keyword>
<evidence type="ECO:0000256" key="7">
    <source>
        <dbReference type="RuleBase" id="RU363032"/>
    </source>
</evidence>
<comment type="similarity">
    <text evidence="7">Belongs to the binding-protein-dependent transport system permease family.</text>
</comment>
<evidence type="ECO:0000256" key="2">
    <source>
        <dbReference type="ARBA" id="ARBA00022448"/>
    </source>
</evidence>
<keyword evidence="4 7" id="KW-0812">Transmembrane</keyword>
<keyword evidence="2 7" id="KW-0813">Transport</keyword>
<feature type="transmembrane region" description="Helical" evidence="7">
    <location>
        <begin position="175"/>
        <end position="193"/>
    </location>
</feature>
<dbReference type="CDD" id="cd06261">
    <property type="entry name" value="TM_PBP2"/>
    <property type="match status" value="1"/>
</dbReference>
<evidence type="ECO:0000256" key="5">
    <source>
        <dbReference type="ARBA" id="ARBA00022989"/>
    </source>
</evidence>
<dbReference type="InterPro" id="IPR050366">
    <property type="entry name" value="BP-dependent_transpt_permease"/>
</dbReference>
<sequence length="312" mass="33662">MSEIAKSDPNQSTEAVSAADIEIGAMGQRVGSLWTDAWYDLRRRKLFIGSAVVIFILLLFSAFPQLFTDHNPRDAGACQLMNSLKEPSSSHWFGYDVQGCDVYTKVIWSTRNSIVVGFSTVIMVTLVGGTLGLVAGYSGGWIDGLLSRFADIFFAIPLMLGAILALAVFDTGDAFTVALIMAALAWPKIFRLMRGAVIANKHNDYVVAARALGGGTFRVTVRHILPNAIAPVLVYVTISLGEFIAAEAALSYLGVGIQPPGISWGLMISDAQERFLLASHPLLFPSLFLSVTVLSFILMGDAVRDALDPKSR</sequence>
<evidence type="ECO:0000256" key="1">
    <source>
        <dbReference type="ARBA" id="ARBA00004651"/>
    </source>
</evidence>
<dbReference type="Proteomes" id="UP001551482">
    <property type="component" value="Unassembled WGS sequence"/>
</dbReference>
<dbReference type="Gene3D" id="1.10.3720.10">
    <property type="entry name" value="MetI-like"/>
    <property type="match status" value="1"/>
</dbReference>
<dbReference type="SUPFAM" id="SSF161098">
    <property type="entry name" value="MetI-like"/>
    <property type="match status" value="1"/>
</dbReference>
<gene>
    <name evidence="9" type="ORF">AB0C36_14540</name>
</gene>
<organism evidence="9 10">
    <name type="scientific">Streptodolium elevatio</name>
    <dbReference type="NCBI Taxonomy" id="3157996"/>
    <lineage>
        <taxon>Bacteria</taxon>
        <taxon>Bacillati</taxon>
        <taxon>Actinomycetota</taxon>
        <taxon>Actinomycetes</taxon>
        <taxon>Kitasatosporales</taxon>
        <taxon>Streptomycetaceae</taxon>
        <taxon>Streptodolium</taxon>
    </lineage>
</organism>